<gene>
    <name evidence="2" type="ORF">PR048_026707</name>
</gene>
<dbReference type="InterPro" id="IPR036397">
    <property type="entry name" value="RNaseH_sf"/>
</dbReference>
<protein>
    <submittedName>
        <fullName evidence="2">Uncharacterized protein</fullName>
    </submittedName>
</protein>
<feature type="compositionally biased region" description="Basic and acidic residues" evidence="1">
    <location>
        <begin position="176"/>
        <end position="187"/>
    </location>
</feature>
<feature type="region of interest" description="Disordered" evidence="1">
    <location>
        <begin position="176"/>
        <end position="219"/>
    </location>
</feature>
<proteinExistence type="predicted"/>
<dbReference type="Proteomes" id="UP001159363">
    <property type="component" value="Chromosome 10"/>
</dbReference>
<accession>A0ABQ9GM34</accession>
<dbReference type="Gene3D" id="3.30.420.10">
    <property type="entry name" value="Ribonuclease H-like superfamily/Ribonuclease H"/>
    <property type="match status" value="1"/>
</dbReference>
<dbReference type="EMBL" id="JARBHB010000011">
    <property type="protein sequence ID" value="KAJ8873091.1"/>
    <property type="molecule type" value="Genomic_DNA"/>
</dbReference>
<keyword evidence="3" id="KW-1185">Reference proteome</keyword>
<evidence type="ECO:0000313" key="3">
    <source>
        <dbReference type="Proteomes" id="UP001159363"/>
    </source>
</evidence>
<evidence type="ECO:0000256" key="1">
    <source>
        <dbReference type="SAM" id="MobiDB-lite"/>
    </source>
</evidence>
<organism evidence="2 3">
    <name type="scientific">Dryococelus australis</name>
    <dbReference type="NCBI Taxonomy" id="614101"/>
    <lineage>
        <taxon>Eukaryota</taxon>
        <taxon>Metazoa</taxon>
        <taxon>Ecdysozoa</taxon>
        <taxon>Arthropoda</taxon>
        <taxon>Hexapoda</taxon>
        <taxon>Insecta</taxon>
        <taxon>Pterygota</taxon>
        <taxon>Neoptera</taxon>
        <taxon>Polyneoptera</taxon>
        <taxon>Phasmatodea</taxon>
        <taxon>Verophasmatodea</taxon>
        <taxon>Anareolatae</taxon>
        <taxon>Phasmatidae</taxon>
        <taxon>Eurycanthinae</taxon>
        <taxon>Dryococelus</taxon>
    </lineage>
</organism>
<sequence>MELLPVHRYELCWAHVTQRSRYKMRRAGETGAHGENTSYYSNVGVHFSLDPTGNRTRFASMGGELSDRYNITDPTRTVSLHVPDKLSTSLLMFAKLLSLSSPSLATTEAVALQVLVYKKQVASPVSLILGETLLFTFISKTSRMLRYILRFVDTRKCALVVGGWLASRGQGVVQGRRREHDPSRVAADRGSGTLTAASSPGEREARWSVKRVQSQRRAQRPEAGMARQCWCCEARRLTTPGLFCDGNGRHAAEEYVGGSQPAERCTIQRPPWCTSVGGRQEPARDEHRSMSIASPTCDCTDDRCGRYCAPTACIPTTCKQCNTCSPMTTLPVCSFPPGCRNTWAQCPSFCSPTRRRSQVRASPTAAMGTRQSARCHGNQHPGKVFSQRVVRCAWLTAHRPTLLWQWQCYCSPLQEVPGQHPSRVIGRCAVRGPPADVSTAGWGSSTLRKDLNTAFPLHWIRRGGPVSWPERSSDLYPLDFFVWGCLKSRVYDGPRPNTRAWLQQAITDAADQLRADLPRMQLQHSSLRTGGWGKFGAAGVIHSIFLYSSAIKVYRTATPFLYMDVLLSMSCRIHCRRMSVESRNIRYWYIGIGYDQCAGIAVTTRGVALDTGFEATAQFTKHRAKIATHKLAKKCAEDEGICGSGKVSDFQRQANNPPANSTHKARRGPVTIIYVNEHTWWERSVDGATRSKEVAVCGRPRRHMRNAGRPRSVLTVRLEEVIRQYINDMRSASTRSIERQMGVSHSTAWDVLWVERRHPYHWQKRLTRYVVEGRMLLITCVYRALQRTPTLLKPHFDGSGMQKQHHWDTFMWDRSLDSTDTSRNNRTRDEKCTSCCAWKLCSKQKSKTCRAICESPLLLHEGVRLFRSTVTAAEYAGSKLHSTLIVRNDAAGYRTSVLAAEAGRPTSRGSSEVDVEVKALVGGGGGGGRGQDTQDNWPGRAGRGCCYHRELTFSPGAHTASQQVEKSAPDSCAVLAAASTFKPRPCYNCTLQMRHTNYSFSAHVPNIHLPQKPQLSKHVVNVPYEPRPNHSRIPLEIITCILKTGHIGVPLPWKLEVSSSGLRTLPSLPKNRLPNADKWACHPGVTASRLPAVFAHVKIHTAGRNDCRR</sequence>
<dbReference type="PANTHER" id="PTHR47326:SF1">
    <property type="entry name" value="HTH PSQ-TYPE DOMAIN-CONTAINING PROTEIN"/>
    <property type="match status" value="1"/>
</dbReference>
<dbReference type="PANTHER" id="PTHR47326">
    <property type="entry name" value="TRANSPOSABLE ELEMENT TC3 TRANSPOSASE-LIKE PROTEIN"/>
    <property type="match status" value="1"/>
</dbReference>
<name>A0ABQ9GM34_9NEOP</name>
<reference evidence="2 3" key="1">
    <citation type="submission" date="2023-02" db="EMBL/GenBank/DDBJ databases">
        <title>LHISI_Scaffold_Assembly.</title>
        <authorList>
            <person name="Stuart O.P."/>
            <person name="Cleave R."/>
            <person name="Magrath M.J.L."/>
            <person name="Mikheyev A.S."/>
        </authorList>
    </citation>
    <scope>NUCLEOTIDE SEQUENCE [LARGE SCALE GENOMIC DNA]</scope>
    <source>
        <strain evidence="2">Daus_M_001</strain>
        <tissue evidence="2">Leg muscle</tissue>
    </source>
</reference>
<comment type="caution">
    <text evidence="2">The sequence shown here is derived from an EMBL/GenBank/DDBJ whole genome shotgun (WGS) entry which is preliminary data.</text>
</comment>
<evidence type="ECO:0000313" key="2">
    <source>
        <dbReference type="EMBL" id="KAJ8873091.1"/>
    </source>
</evidence>